<dbReference type="Pfam" id="PF01068">
    <property type="entry name" value="DNA_ligase_A_M"/>
    <property type="match status" value="1"/>
</dbReference>
<dbReference type="InterPro" id="IPR012309">
    <property type="entry name" value="DNA_ligase_ATP-dep_C"/>
</dbReference>
<dbReference type="RefSeq" id="WP_137409482.1">
    <property type="nucleotide sequence ID" value="NZ_CP109971.1"/>
</dbReference>
<proteinExistence type="inferred from homology"/>
<dbReference type="SUPFAM" id="SSF50249">
    <property type="entry name" value="Nucleic acid-binding proteins"/>
    <property type="match status" value="1"/>
</dbReference>
<evidence type="ECO:0000256" key="3">
    <source>
        <dbReference type="ARBA" id="ARBA00022598"/>
    </source>
</evidence>
<dbReference type="OrthoDB" id="9802472at2"/>
<dbReference type="InterPro" id="IPR050191">
    <property type="entry name" value="ATP-dep_DNA_ligase"/>
</dbReference>
<dbReference type="KEGG" id="asal:CFBP5507_26065"/>
<dbReference type="InterPro" id="IPR012340">
    <property type="entry name" value="NA-bd_OB-fold"/>
</dbReference>
<evidence type="ECO:0000256" key="4">
    <source>
        <dbReference type="ARBA" id="ARBA00034003"/>
    </source>
</evidence>
<evidence type="ECO:0000313" key="7">
    <source>
        <dbReference type="Proteomes" id="UP000298735"/>
    </source>
</evidence>
<dbReference type="EC" id="6.5.1.1" evidence="2"/>
<reference evidence="6" key="1">
    <citation type="submission" date="2022-10" db="EMBL/GenBank/DDBJ databases">
        <title>Complete genome sequence of Agrobacterium salinitolerans CFBP5507.</title>
        <authorList>
            <person name="Tchabashvili S."/>
            <person name="Yen H.-C."/>
            <person name="Haryono M."/>
            <person name="Lin Y.-C."/>
            <person name="Lai E.-M."/>
            <person name="Kuo C.-H."/>
        </authorList>
    </citation>
    <scope>NUCLEOTIDE SEQUENCE</scope>
    <source>
        <strain evidence="6">CFBP5507</strain>
        <plasmid evidence="6">pAtCFBP5507b</plasmid>
    </source>
</reference>
<feature type="region of interest" description="Disordered" evidence="5">
    <location>
        <begin position="1"/>
        <end position="38"/>
    </location>
</feature>
<sequence>MTKPPRPRSKPLLRDDGKPIRSRPIRKRNKAQPALPLEAMPARVEPALALLKQKPPSGDKWGWEIKWDGYRLAVHADPNSVRILTRGGYDWAARFPAIEQAARDLGPASFIIDGEAVVLDEQGRSDFNALQNSLGADGARSGKKTAGNAVLYAFDLLYLDGRDLRELPYRSRRHLLEEMLAGFEGAIRISEEVETDDPGLMLEHACRLGLEGIIGKDRNSPYRSGRTGDWIKVKCVQSEPFMIVGYEPSMSASGGFGSLLLAAYEGDELRYVGSVGTGFKERAANELRRMLDKLPWRKKKPPVAYAGRREVIWLQPTLIAEIEFRQMTPDRKLRHAAYKGLRERQDNADVYRFD</sequence>
<dbReference type="NCBIfam" id="TIGR02779">
    <property type="entry name" value="NHEJ_ligase_lig"/>
    <property type="match status" value="1"/>
</dbReference>
<dbReference type="Gene3D" id="3.30.470.30">
    <property type="entry name" value="DNA ligase/mRNA capping enzyme"/>
    <property type="match status" value="1"/>
</dbReference>
<organism evidence="6 7">
    <name type="scientific">Agrobacterium salinitolerans</name>
    <dbReference type="NCBI Taxonomy" id="1183413"/>
    <lineage>
        <taxon>Bacteria</taxon>
        <taxon>Pseudomonadati</taxon>
        <taxon>Pseudomonadota</taxon>
        <taxon>Alphaproteobacteria</taxon>
        <taxon>Hyphomicrobiales</taxon>
        <taxon>Rhizobiaceae</taxon>
        <taxon>Rhizobium/Agrobacterium group</taxon>
        <taxon>Agrobacterium</taxon>
    </lineage>
</organism>
<dbReference type="CDD" id="cd07906">
    <property type="entry name" value="Adenylation_DNA_ligase_LigD_LigC"/>
    <property type="match status" value="1"/>
</dbReference>
<dbReference type="PANTHER" id="PTHR45674">
    <property type="entry name" value="DNA LIGASE 1/3 FAMILY MEMBER"/>
    <property type="match status" value="1"/>
</dbReference>
<protein>
    <recommendedName>
        <fullName evidence="2">DNA ligase (ATP)</fullName>
        <ecNumber evidence="2">6.5.1.1</ecNumber>
    </recommendedName>
</protein>
<dbReference type="Pfam" id="PF04679">
    <property type="entry name" value="DNA_ligase_A_C"/>
    <property type="match status" value="1"/>
</dbReference>
<keyword evidence="3 6" id="KW-0436">Ligase</keyword>
<geneLocation type="plasmid" evidence="6 7">
    <name>pAtCFBP5507b</name>
</geneLocation>
<evidence type="ECO:0000256" key="2">
    <source>
        <dbReference type="ARBA" id="ARBA00012727"/>
    </source>
</evidence>
<dbReference type="Gene3D" id="3.30.1490.70">
    <property type="match status" value="1"/>
</dbReference>
<feature type="compositionally biased region" description="Basic residues" evidence="5">
    <location>
        <begin position="20"/>
        <end position="30"/>
    </location>
</feature>
<dbReference type="InterPro" id="IPR012310">
    <property type="entry name" value="DNA_ligase_ATP-dep_cent"/>
</dbReference>
<dbReference type="InterPro" id="IPR014146">
    <property type="entry name" value="LigD_ligase_dom"/>
</dbReference>
<gene>
    <name evidence="6" type="primary">ligD</name>
    <name evidence="6" type="ORF">CFBP5507_26065</name>
</gene>
<dbReference type="CDD" id="cd07971">
    <property type="entry name" value="OBF_DNA_ligase_LigD"/>
    <property type="match status" value="1"/>
</dbReference>
<dbReference type="EMBL" id="CP109971">
    <property type="protein sequence ID" value="UYZ11179.1"/>
    <property type="molecule type" value="Genomic_DNA"/>
</dbReference>
<dbReference type="GO" id="GO:0003910">
    <property type="term" value="F:DNA ligase (ATP) activity"/>
    <property type="evidence" value="ECO:0007669"/>
    <property type="project" value="UniProtKB-EC"/>
</dbReference>
<dbReference type="PROSITE" id="PS50160">
    <property type="entry name" value="DNA_LIGASE_A3"/>
    <property type="match status" value="1"/>
</dbReference>
<feature type="compositionally biased region" description="Basic residues" evidence="5">
    <location>
        <begin position="1"/>
        <end position="11"/>
    </location>
</feature>
<dbReference type="PANTHER" id="PTHR45674:SF4">
    <property type="entry name" value="DNA LIGASE 1"/>
    <property type="match status" value="1"/>
</dbReference>
<evidence type="ECO:0000313" key="6">
    <source>
        <dbReference type="EMBL" id="UYZ11179.1"/>
    </source>
</evidence>
<evidence type="ECO:0000256" key="1">
    <source>
        <dbReference type="ARBA" id="ARBA00007572"/>
    </source>
</evidence>
<dbReference type="GO" id="GO:0005524">
    <property type="term" value="F:ATP binding"/>
    <property type="evidence" value="ECO:0007669"/>
    <property type="project" value="InterPro"/>
</dbReference>
<comment type="catalytic activity">
    <reaction evidence="4">
        <text>ATP + (deoxyribonucleotide)n-3'-hydroxyl + 5'-phospho-(deoxyribonucleotide)m = (deoxyribonucleotide)n+m + AMP + diphosphate.</text>
        <dbReference type="EC" id="6.5.1.1"/>
    </reaction>
</comment>
<dbReference type="GO" id="GO:0006310">
    <property type="term" value="P:DNA recombination"/>
    <property type="evidence" value="ECO:0007669"/>
    <property type="project" value="InterPro"/>
</dbReference>
<dbReference type="SUPFAM" id="SSF56091">
    <property type="entry name" value="DNA ligase/mRNA capping enzyme, catalytic domain"/>
    <property type="match status" value="1"/>
</dbReference>
<dbReference type="GO" id="GO:0006281">
    <property type="term" value="P:DNA repair"/>
    <property type="evidence" value="ECO:0007669"/>
    <property type="project" value="InterPro"/>
</dbReference>
<evidence type="ECO:0000256" key="5">
    <source>
        <dbReference type="SAM" id="MobiDB-lite"/>
    </source>
</evidence>
<name>A0A4Z1R166_9HYPH</name>
<comment type="similarity">
    <text evidence="1">Belongs to the ATP-dependent DNA ligase family.</text>
</comment>
<accession>A0A4Z1R166</accession>
<dbReference type="AlphaFoldDB" id="A0A4Z1R166"/>
<keyword evidence="6" id="KW-0614">Plasmid</keyword>
<dbReference type="Gene3D" id="2.40.50.140">
    <property type="entry name" value="Nucleic acid-binding proteins"/>
    <property type="match status" value="1"/>
</dbReference>
<dbReference type="Proteomes" id="UP000298735">
    <property type="component" value="Plasmid pAtCFBP5507b"/>
</dbReference>